<evidence type="ECO:0000256" key="5">
    <source>
        <dbReference type="ARBA" id="ARBA00022679"/>
    </source>
</evidence>
<comment type="subcellular location">
    <subcellularLocation>
        <location evidence="1 7">Cytoplasm</location>
    </subcellularLocation>
</comment>
<keyword evidence="6 7" id="KW-0949">S-adenosyl-L-methionine</keyword>
<evidence type="ECO:0000256" key="3">
    <source>
        <dbReference type="ARBA" id="ARBA00022490"/>
    </source>
</evidence>
<accession>A0A2M7E6R0</accession>
<dbReference type="InterPro" id="IPR000682">
    <property type="entry name" value="PCMT"/>
</dbReference>
<dbReference type="NCBIfam" id="NF001453">
    <property type="entry name" value="PRK00312.1"/>
    <property type="match status" value="1"/>
</dbReference>
<dbReference type="Pfam" id="PF01135">
    <property type="entry name" value="PCMT"/>
    <property type="match status" value="1"/>
</dbReference>
<dbReference type="HAMAP" id="MF_00090">
    <property type="entry name" value="PIMT"/>
    <property type="match status" value="1"/>
</dbReference>
<comment type="similarity">
    <text evidence="2 7">Belongs to the methyltransferase superfamily. L-isoaspartyl/D-aspartyl protein methyltransferase family.</text>
</comment>
<evidence type="ECO:0000256" key="7">
    <source>
        <dbReference type="HAMAP-Rule" id="MF_00090"/>
    </source>
</evidence>
<evidence type="ECO:0000313" key="9">
    <source>
        <dbReference type="Proteomes" id="UP000228886"/>
    </source>
</evidence>
<dbReference type="PANTHER" id="PTHR11579">
    <property type="entry name" value="PROTEIN-L-ISOASPARTATE O-METHYLTRANSFERASE"/>
    <property type="match status" value="1"/>
</dbReference>
<comment type="catalytic activity">
    <reaction evidence="7">
        <text>[protein]-L-isoaspartate + S-adenosyl-L-methionine = [protein]-L-isoaspartate alpha-methyl ester + S-adenosyl-L-homocysteine</text>
        <dbReference type="Rhea" id="RHEA:12705"/>
        <dbReference type="Rhea" id="RHEA-COMP:12143"/>
        <dbReference type="Rhea" id="RHEA-COMP:12144"/>
        <dbReference type="ChEBI" id="CHEBI:57856"/>
        <dbReference type="ChEBI" id="CHEBI:59789"/>
        <dbReference type="ChEBI" id="CHEBI:90596"/>
        <dbReference type="ChEBI" id="CHEBI:90598"/>
        <dbReference type="EC" id="2.1.1.77"/>
    </reaction>
</comment>
<dbReference type="GO" id="GO:0004719">
    <property type="term" value="F:protein-L-isoaspartate (D-aspartate) O-methyltransferase activity"/>
    <property type="evidence" value="ECO:0007669"/>
    <property type="project" value="UniProtKB-UniRule"/>
</dbReference>
<comment type="function">
    <text evidence="7">Catalyzes the methyl esterification of L-isoaspartyl residues in peptides and proteins that result from spontaneous decomposition of normal L-aspartyl and L-asparaginyl residues. It plays a role in the repair and/or degradation of damaged proteins.</text>
</comment>
<dbReference type="GO" id="GO:0032259">
    <property type="term" value="P:methylation"/>
    <property type="evidence" value="ECO:0007669"/>
    <property type="project" value="UniProtKB-KW"/>
</dbReference>
<dbReference type="SUPFAM" id="SSF53335">
    <property type="entry name" value="S-adenosyl-L-methionine-dependent methyltransferases"/>
    <property type="match status" value="1"/>
</dbReference>
<dbReference type="Proteomes" id="UP000228886">
    <property type="component" value="Unassembled WGS sequence"/>
</dbReference>
<dbReference type="CDD" id="cd02440">
    <property type="entry name" value="AdoMet_MTases"/>
    <property type="match status" value="1"/>
</dbReference>
<dbReference type="NCBIfam" id="TIGR00080">
    <property type="entry name" value="pimt"/>
    <property type="match status" value="1"/>
</dbReference>
<dbReference type="InterPro" id="IPR029063">
    <property type="entry name" value="SAM-dependent_MTases_sf"/>
</dbReference>
<feature type="active site" evidence="7">
    <location>
        <position position="61"/>
    </location>
</feature>
<evidence type="ECO:0000256" key="2">
    <source>
        <dbReference type="ARBA" id="ARBA00005369"/>
    </source>
</evidence>
<dbReference type="Gene3D" id="3.40.50.150">
    <property type="entry name" value="Vaccinia Virus protein VP39"/>
    <property type="match status" value="1"/>
</dbReference>
<gene>
    <name evidence="7" type="primary">pcm</name>
    <name evidence="8" type="ORF">COS11_07705</name>
</gene>
<evidence type="ECO:0000313" key="8">
    <source>
        <dbReference type="EMBL" id="PIV63381.1"/>
    </source>
</evidence>
<dbReference type="GO" id="GO:0005737">
    <property type="term" value="C:cytoplasm"/>
    <property type="evidence" value="ECO:0007669"/>
    <property type="project" value="UniProtKB-SubCell"/>
</dbReference>
<organism evidence="8 9">
    <name type="scientific">bacterium (Candidatus Ratteibacteria) CG01_land_8_20_14_3_00_40_19</name>
    <dbReference type="NCBI Taxonomy" id="2014290"/>
    <lineage>
        <taxon>Bacteria</taxon>
        <taxon>Candidatus Ratteibacteria</taxon>
    </lineage>
</organism>
<proteinExistence type="inferred from homology"/>
<reference evidence="9" key="1">
    <citation type="submission" date="2017-09" db="EMBL/GenBank/DDBJ databases">
        <title>Depth-based differentiation of microbial function through sediment-hosted aquifers and enrichment of novel symbionts in the deep terrestrial subsurface.</title>
        <authorList>
            <person name="Probst A.J."/>
            <person name="Ladd B."/>
            <person name="Jarett J.K."/>
            <person name="Geller-Mcgrath D.E."/>
            <person name="Sieber C.M.K."/>
            <person name="Emerson J.B."/>
            <person name="Anantharaman K."/>
            <person name="Thomas B.C."/>
            <person name="Malmstrom R."/>
            <person name="Stieglmeier M."/>
            <person name="Klingl A."/>
            <person name="Woyke T."/>
            <person name="Ryan C.M."/>
            <person name="Banfield J.F."/>
        </authorList>
    </citation>
    <scope>NUCLEOTIDE SEQUENCE [LARGE SCALE GENOMIC DNA]</scope>
</reference>
<protein>
    <recommendedName>
        <fullName evidence="7">Protein-L-isoaspartate O-methyltransferase</fullName>
        <ecNumber evidence="7">2.1.1.77</ecNumber>
    </recommendedName>
    <alternativeName>
        <fullName evidence="7">L-isoaspartyl protein carboxyl methyltransferase</fullName>
    </alternativeName>
    <alternativeName>
        <fullName evidence="7">Protein L-isoaspartyl methyltransferase</fullName>
    </alternativeName>
    <alternativeName>
        <fullName evidence="7">Protein-beta-aspartate methyltransferase</fullName>
        <shortName evidence="7">PIMT</shortName>
    </alternativeName>
</protein>
<dbReference type="EC" id="2.1.1.77" evidence="7"/>
<keyword evidence="3 7" id="KW-0963">Cytoplasm</keyword>
<name>A0A2M7E6R0_9BACT</name>
<dbReference type="EMBL" id="PETL01000370">
    <property type="protein sequence ID" value="PIV63381.1"/>
    <property type="molecule type" value="Genomic_DNA"/>
</dbReference>
<evidence type="ECO:0000256" key="4">
    <source>
        <dbReference type="ARBA" id="ARBA00022603"/>
    </source>
</evidence>
<evidence type="ECO:0000256" key="1">
    <source>
        <dbReference type="ARBA" id="ARBA00004496"/>
    </source>
</evidence>
<keyword evidence="4 7" id="KW-0489">Methyltransferase</keyword>
<sequence>MNFVQERKRMVEEQLIPRGIKDSLVLAAFRKVPRERFIPREHWYETYGDFPLPIGEEQTISQPYIVALMTENLKLKGEERVLEIGTGSGYQTAIIAEIVKEIYTVERIVSLAQRAKKTLEELGYTNVETKIGDGTEGWEKFSPYDAIMVTAAAARVPESLLKQLAINGRLIIPIGNLYSQELILYQKKKRGLKTTNYGGCRFVPLKGKEGWR</sequence>
<dbReference type="PANTHER" id="PTHR11579:SF0">
    <property type="entry name" value="PROTEIN-L-ISOASPARTATE(D-ASPARTATE) O-METHYLTRANSFERASE"/>
    <property type="match status" value="1"/>
</dbReference>
<dbReference type="AlphaFoldDB" id="A0A2M7E6R0"/>
<dbReference type="PROSITE" id="PS01279">
    <property type="entry name" value="PCMT"/>
    <property type="match status" value="1"/>
</dbReference>
<evidence type="ECO:0000256" key="6">
    <source>
        <dbReference type="ARBA" id="ARBA00022691"/>
    </source>
</evidence>
<dbReference type="FunFam" id="3.40.50.150:FF:000010">
    <property type="entry name" value="Protein-L-isoaspartate O-methyltransferase"/>
    <property type="match status" value="1"/>
</dbReference>
<comment type="caution">
    <text evidence="8">The sequence shown here is derived from an EMBL/GenBank/DDBJ whole genome shotgun (WGS) entry which is preliminary data.</text>
</comment>
<keyword evidence="5 7" id="KW-0808">Transferase</keyword>
<dbReference type="GO" id="GO:0030091">
    <property type="term" value="P:protein repair"/>
    <property type="evidence" value="ECO:0007669"/>
    <property type="project" value="UniProtKB-UniRule"/>
</dbReference>